<evidence type="ECO:0000313" key="1">
    <source>
        <dbReference type="EMBL" id="AWD62913.1"/>
    </source>
</evidence>
<dbReference type="Proteomes" id="UP000244369">
    <property type="component" value="Chromosome"/>
</dbReference>
<dbReference type="AlphaFoldDB" id="A0A2S1ESL9"/>
<name>A0A2S1ESL9_LIMRT</name>
<accession>A0A2S1ESL9</accession>
<organism evidence="1 2">
    <name type="scientific">Limosilactobacillus reuteri</name>
    <name type="common">Lactobacillus reuteri</name>
    <dbReference type="NCBI Taxonomy" id="1598"/>
    <lineage>
        <taxon>Bacteria</taxon>
        <taxon>Bacillati</taxon>
        <taxon>Bacillota</taxon>
        <taxon>Bacilli</taxon>
        <taxon>Lactobacillales</taxon>
        <taxon>Lactobacillaceae</taxon>
        <taxon>Limosilactobacillus</taxon>
    </lineage>
</organism>
<proteinExistence type="predicted"/>
<dbReference type="SUPFAM" id="SSF53098">
    <property type="entry name" value="Ribonuclease H-like"/>
    <property type="match status" value="1"/>
</dbReference>
<evidence type="ECO:0000313" key="2">
    <source>
        <dbReference type="Proteomes" id="UP000244369"/>
    </source>
</evidence>
<dbReference type="EMBL" id="CP027805">
    <property type="protein sequence ID" value="AWD62913.1"/>
    <property type="molecule type" value="Genomic_DNA"/>
</dbReference>
<reference evidence="1 2" key="1">
    <citation type="submission" date="2018-03" db="EMBL/GenBank/DDBJ databases">
        <title>Complete Genome Sequence of the Chinese traditional Highland Barley wine Isolate Lactobacillus reuteri WHH1689.</title>
        <authorList>
            <person name="Chen S."/>
            <person name="Chen L."/>
            <person name="Chen L."/>
            <person name="Li Y."/>
        </authorList>
    </citation>
    <scope>NUCLEOTIDE SEQUENCE [LARGE SCALE GENOMIC DNA]</scope>
    <source>
        <strain evidence="1 2">WHH1689</strain>
    </source>
</reference>
<dbReference type="InterPro" id="IPR012337">
    <property type="entry name" value="RNaseH-like_sf"/>
</dbReference>
<protein>
    <submittedName>
        <fullName evidence="1">DNA polymerase</fullName>
    </submittedName>
</protein>
<gene>
    <name evidence="1" type="ORF">LWHH1689_1626</name>
</gene>
<sequence>MKQISIDIETYSSTNLNQTGVYRYADSDDFKLLLFGYATDFGPVKVVDLTQGEKIPQQIVEALDDPTIIKSAFNAQFERVCLSRFVGHCLKPVGWHCSRVWSATLIVTRRGYCFRTPSSKDYGWKRTRALLLYSLQANQI</sequence>